<feature type="active site" description="Proton donor" evidence="1">
    <location>
        <position position="480"/>
    </location>
</feature>
<evidence type="ECO:0000313" key="4">
    <source>
        <dbReference type="EMBL" id="PWG82080.1"/>
    </source>
</evidence>
<protein>
    <submittedName>
        <fullName evidence="4">Peptidase</fullName>
    </submittedName>
</protein>
<dbReference type="GO" id="GO:0008270">
    <property type="term" value="F:zinc ion binding"/>
    <property type="evidence" value="ECO:0007669"/>
    <property type="project" value="InterPro"/>
</dbReference>
<feature type="binding site" evidence="2">
    <location>
        <position position="385"/>
    </location>
    <ligand>
        <name>Zn(2+)</name>
        <dbReference type="ChEBI" id="CHEBI:29105"/>
        <note>catalytic</note>
    </ligand>
</feature>
<dbReference type="CDD" id="cd09604">
    <property type="entry name" value="M1_APN_like"/>
    <property type="match status" value="1"/>
</dbReference>
<keyword evidence="5" id="KW-1185">Reference proteome</keyword>
<dbReference type="GO" id="GO:0008237">
    <property type="term" value="F:metallopeptidase activity"/>
    <property type="evidence" value="ECO:0007669"/>
    <property type="project" value="InterPro"/>
</dbReference>
<proteinExistence type="predicted"/>
<dbReference type="PANTHER" id="PTHR45726:SF3">
    <property type="entry name" value="LEUKOTRIENE A-4 HYDROLASE"/>
    <property type="match status" value="1"/>
</dbReference>
<keyword evidence="2" id="KW-0479">Metal-binding</keyword>
<evidence type="ECO:0000256" key="1">
    <source>
        <dbReference type="PIRSR" id="PIRSR634015-1"/>
    </source>
</evidence>
<dbReference type="PANTHER" id="PTHR45726">
    <property type="entry name" value="LEUKOTRIENE A-4 HYDROLASE"/>
    <property type="match status" value="1"/>
</dbReference>
<dbReference type="Pfam" id="PF01433">
    <property type="entry name" value="Peptidase_M1"/>
    <property type="match status" value="1"/>
</dbReference>
<comment type="cofactor">
    <cofactor evidence="2">
        <name>Zn(2+)</name>
        <dbReference type="ChEBI" id="CHEBI:29105"/>
    </cofactor>
    <text evidence="2">Binds 1 zinc ion per subunit.</text>
</comment>
<dbReference type="InterPro" id="IPR014782">
    <property type="entry name" value="Peptidase_M1_dom"/>
</dbReference>
<feature type="domain" description="Peptidase M1 membrane alanine aminopeptidase" evidence="3">
    <location>
        <begin position="330"/>
        <end position="534"/>
    </location>
</feature>
<dbReference type="EMBL" id="QEAS01000002">
    <property type="protein sequence ID" value="PWG82080.1"/>
    <property type="molecule type" value="Genomic_DNA"/>
</dbReference>
<evidence type="ECO:0000259" key="3">
    <source>
        <dbReference type="Pfam" id="PF01433"/>
    </source>
</evidence>
<feature type="active site" description="Proton acceptor" evidence="1">
    <location>
        <position position="386"/>
    </location>
</feature>
<name>A0A2U2PL04_9SPHI</name>
<dbReference type="InterPro" id="IPR034015">
    <property type="entry name" value="M1_LTA4H"/>
</dbReference>
<reference evidence="4 5" key="1">
    <citation type="submission" date="2018-04" db="EMBL/GenBank/DDBJ databases">
        <title>Pedobacter chongqingensis sp. nov., isolated from a rottenly hemp rope.</title>
        <authorList>
            <person name="Cai Y."/>
        </authorList>
    </citation>
    <scope>NUCLEOTIDE SEQUENCE [LARGE SCALE GENOMIC DNA]</scope>
    <source>
        <strain evidence="4 5">FJ4-8</strain>
    </source>
</reference>
<evidence type="ECO:0000313" key="5">
    <source>
        <dbReference type="Proteomes" id="UP000245647"/>
    </source>
</evidence>
<feature type="binding site" evidence="2">
    <location>
        <position position="389"/>
    </location>
    <ligand>
        <name>Zn(2+)</name>
        <dbReference type="ChEBI" id="CHEBI:29105"/>
        <note>catalytic</note>
    </ligand>
</feature>
<dbReference type="Gene3D" id="1.10.390.10">
    <property type="entry name" value="Neutral Protease Domain 2"/>
    <property type="match status" value="1"/>
</dbReference>
<keyword evidence="2" id="KW-0862">Zinc</keyword>
<comment type="caution">
    <text evidence="4">The sequence shown here is derived from an EMBL/GenBank/DDBJ whole genome shotgun (WGS) entry which is preliminary data.</text>
</comment>
<feature type="binding site" evidence="2">
    <location>
        <position position="408"/>
    </location>
    <ligand>
        <name>Zn(2+)</name>
        <dbReference type="ChEBI" id="CHEBI:29105"/>
        <note>catalytic</note>
    </ligand>
</feature>
<organism evidence="4 5">
    <name type="scientific">Pararcticibacter amylolyticus</name>
    <dbReference type="NCBI Taxonomy" id="2173175"/>
    <lineage>
        <taxon>Bacteria</taxon>
        <taxon>Pseudomonadati</taxon>
        <taxon>Bacteroidota</taxon>
        <taxon>Sphingobacteriia</taxon>
        <taxon>Sphingobacteriales</taxon>
        <taxon>Sphingobacteriaceae</taxon>
        <taxon>Pararcticibacter</taxon>
    </lineage>
</organism>
<evidence type="ECO:0000256" key="2">
    <source>
        <dbReference type="PIRSR" id="PIRSR634015-3"/>
    </source>
</evidence>
<dbReference type="AlphaFoldDB" id="A0A2U2PL04"/>
<dbReference type="SUPFAM" id="SSF55486">
    <property type="entry name" value="Metalloproteases ('zincins'), catalytic domain"/>
    <property type="match status" value="1"/>
</dbReference>
<gene>
    <name evidence="4" type="ORF">DDR33_03425</name>
</gene>
<sequence length="545" mass="62534">MFATSRNTGSGHVKITSYRALSSLKVSLVLFLLSLSCRIYAQDAYWQQKLAYTIDVTLNDQDKTLTGAEKIVYKNNSPQTLDFIWFHIWANAYKDKNTALFQQLRKDREHKKKISTYQTGYVEGLQFKVNGQSAATEAHPVHIDVLKLKLPSPLKPGDSVVISTDFKVKLPSFYSRSGFSDNGFMICQWYPKPAVFDKEGWHEFPYLNMGEFYSEYASYLVNITLPAGYVVSATGVLQNAEELSQYKAIGRKNAENRKYGPVRYKPAGTGMKTLTYKTDSVPDFAWFASKDFIVQYDQMTLKSGRKVDAFTYYFDRENTPWTNSIDYVKDAVEQYSNWIGEYQYPVVQAVEGPKNNSSGGMEYPTVTLITSPDSKNESLDAVIAHEVGHNWFMSMIGSNERSHPWQDEGLNTYFQLRYEAIKYRSNSIFGNNIPPQLRKLSFEDFQERTYNVMASIPMKPAMDTPSEAFKNTNDYAVASYVKPALWVYRLQESIGIEGVNKAFRNYFNLWKFRHPTPRDMKAAFEQSAGFTLDAWFNLLYREGPL</sequence>
<dbReference type="Proteomes" id="UP000245647">
    <property type="component" value="Unassembled WGS sequence"/>
</dbReference>
<dbReference type="InterPro" id="IPR027268">
    <property type="entry name" value="Peptidase_M4/M1_CTD_sf"/>
</dbReference>
<dbReference type="RefSeq" id="WP_109414357.1">
    <property type="nucleotide sequence ID" value="NZ_QEAS01000002.1"/>
</dbReference>
<dbReference type="OrthoDB" id="9814383at2"/>
<accession>A0A2U2PL04</accession>